<dbReference type="InterPro" id="IPR004000">
    <property type="entry name" value="Actin"/>
</dbReference>
<dbReference type="InParanoid" id="A0A1D2VL73"/>
<dbReference type="GO" id="GO:0034080">
    <property type="term" value="P:CENP-A containing chromatin assembly"/>
    <property type="evidence" value="ECO:0007669"/>
    <property type="project" value="EnsemblFungi"/>
</dbReference>
<dbReference type="FunCoup" id="A0A1D2VL73">
    <property type="interactions" value="864"/>
</dbReference>
<dbReference type="OrthoDB" id="5572108at2759"/>
<keyword evidence="4" id="KW-1185">Reference proteome</keyword>
<evidence type="ECO:0000256" key="1">
    <source>
        <dbReference type="RuleBase" id="RU000487"/>
    </source>
</evidence>
<reference evidence="4" key="1">
    <citation type="submission" date="2016-05" db="EMBL/GenBank/DDBJ databases">
        <title>Comparative genomics of biotechnologically important yeasts.</title>
        <authorList>
            <consortium name="DOE Joint Genome Institute"/>
            <person name="Riley R."/>
            <person name="Haridas S."/>
            <person name="Wolfe K.H."/>
            <person name="Lopes M.R."/>
            <person name="Hittinger C.T."/>
            <person name="Goker M."/>
            <person name="Salamov A."/>
            <person name="Wisecaver J."/>
            <person name="Long T.M."/>
            <person name="Aerts A.L."/>
            <person name="Barry K."/>
            <person name="Choi C."/>
            <person name="Clum A."/>
            <person name="Coughlan A.Y."/>
            <person name="Deshpande S."/>
            <person name="Douglass A.P."/>
            <person name="Hanson S.J."/>
            <person name="Klenk H.-P."/>
            <person name="Labutti K."/>
            <person name="Lapidus A."/>
            <person name="Lindquist E."/>
            <person name="Lipzen A."/>
            <person name="Meier-Kolthoff J.P."/>
            <person name="Ohm R.A."/>
            <person name="Otillar R.P."/>
            <person name="Pangilinan J."/>
            <person name="Peng Y."/>
            <person name="Rokas A."/>
            <person name="Rosa C.A."/>
            <person name="Scheuner C."/>
            <person name="Sibirny A.A."/>
            <person name="Slot J.C."/>
            <person name="Stielow J.B."/>
            <person name="Sun H."/>
            <person name="Kurtzman C.P."/>
            <person name="Blackwell M."/>
            <person name="Grigoriev I.V."/>
            <person name="Jeffries T.W."/>
        </authorList>
    </citation>
    <scope>NUCLEOTIDE SEQUENCE [LARGE SCALE GENOMIC DNA]</scope>
    <source>
        <strain evidence="4">DSM 1968</strain>
    </source>
</reference>
<dbReference type="SUPFAM" id="SSF53067">
    <property type="entry name" value="Actin-like ATPase domain"/>
    <property type="match status" value="2"/>
</dbReference>
<sequence>MANIIKQSGIERVENNLKFSLFQQINVLNQKNYYTDYLKKDDQITFLRDRKELYTIKRGRKSKADKEKLLQLEKEKEKIAETINNEEDENNEDEDQADNFPAGSKTIVIHPGSSSIKIGLATDVFPKSIPNVIAVPNFSPEETKDYLKENISPQRETIKTNNSNNDNEEVFFNSEFNDAKKIIFKNFKERMKYYKRKIIPNSHETVVNFNKKSQSEKILDINDPHKIDWVHEDSELFKELEARNERYIIGEEAFKLANEFKYKLRKPIMNGKFNENPKDYKSPQEIIGDLQVIITKFLEKEFDIGRSQLKQYNVVLIIPDLYDKAYVERWIEIILQLDFIAVAITQESIAATFGAGVSSACVVDIGAQSIKISCVDEGMIINDSRIKLDYGGDDITKAFIKLLLQSKIPIQDINLNNHYEWKFANELKEKFITFQDADIAIQLYKFIRRSPNKVTEEFNFRVFDEVMLAPMGLFFPKLFQIKNVEKRDIHKFDGRLLTKSKDTYNGVNNNPSSLSQKNLVNEDIITKYNDYDIIKRLIMLKDDEINSNNLNNPNFILNFGEEEVINDMELDLAIIESITNAIKTDFNKAKNFYESLLIVGGGSKIPALDFILKDRINICRPITLSLSNLNGILLAINREFERKQQEVIDKRRKKKNS</sequence>
<evidence type="ECO:0000256" key="2">
    <source>
        <dbReference type="SAM" id="MobiDB-lite"/>
    </source>
</evidence>
<dbReference type="SMART" id="SM00268">
    <property type="entry name" value="ACTIN"/>
    <property type="match status" value="1"/>
</dbReference>
<protein>
    <submittedName>
        <fullName evidence="3">Actin-like ATPase domain-containing protein</fullName>
    </submittedName>
</protein>
<evidence type="ECO:0000313" key="3">
    <source>
        <dbReference type="EMBL" id="ODV62341.1"/>
    </source>
</evidence>
<evidence type="ECO:0000313" key="4">
    <source>
        <dbReference type="Proteomes" id="UP000095038"/>
    </source>
</evidence>
<dbReference type="EMBL" id="KV454477">
    <property type="protein sequence ID" value="ODV62341.1"/>
    <property type="molecule type" value="Genomic_DNA"/>
</dbReference>
<dbReference type="GO" id="GO:0006338">
    <property type="term" value="P:chromatin remodeling"/>
    <property type="evidence" value="ECO:0007669"/>
    <property type="project" value="EnsemblFungi"/>
</dbReference>
<gene>
    <name evidence="3" type="ORF">ASCRUDRAFT_74743</name>
</gene>
<dbReference type="Gene3D" id="3.90.640.10">
    <property type="entry name" value="Actin, Chain A, domain 4"/>
    <property type="match status" value="1"/>
</dbReference>
<name>A0A1D2VL73_9ASCO</name>
<dbReference type="InterPro" id="IPR043129">
    <property type="entry name" value="ATPase_NBD"/>
</dbReference>
<dbReference type="GO" id="GO:0006302">
    <property type="term" value="P:double-strand break repair"/>
    <property type="evidence" value="ECO:0007669"/>
    <property type="project" value="EnsemblFungi"/>
</dbReference>
<comment type="similarity">
    <text evidence="1">Belongs to the actin family.</text>
</comment>
<dbReference type="GeneID" id="30966441"/>
<dbReference type="AlphaFoldDB" id="A0A1D2VL73"/>
<feature type="non-terminal residue" evidence="3">
    <location>
        <position position="657"/>
    </location>
</feature>
<dbReference type="RefSeq" id="XP_020048648.1">
    <property type="nucleotide sequence ID" value="XM_020192805.1"/>
</dbReference>
<proteinExistence type="inferred from homology"/>
<organism evidence="3 4">
    <name type="scientific">Ascoidea rubescens DSM 1968</name>
    <dbReference type="NCBI Taxonomy" id="1344418"/>
    <lineage>
        <taxon>Eukaryota</taxon>
        <taxon>Fungi</taxon>
        <taxon>Dikarya</taxon>
        <taxon>Ascomycota</taxon>
        <taxon>Saccharomycotina</taxon>
        <taxon>Saccharomycetes</taxon>
        <taxon>Ascoideaceae</taxon>
        <taxon>Ascoidea</taxon>
    </lineage>
</organism>
<dbReference type="Pfam" id="PF00022">
    <property type="entry name" value="Actin"/>
    <property type="match status" value="1"/>
</dbReference>
<dbReference type="PANTHER" id="PTHR11937">
    <property type="entry name" value="ACTIN"/>
    <property type="match status" value="1"/>
</dbReference>
<dbReference type="GO" id="GO:0031011">
    <property type="term" value="C:Ino80 complex"/>
    <property type="evidence" value="ECO:0007669"/>
    <property type="project" value="EnsemblFungi"/>
</dbReference>
<dbReference type="STRING" id="1344418.A0A1D2VL73"/>
<dbReference type="CDD" id="cd10206">
    <property type="entry name" value="ASKHA_NBD_Arp8-like"/>
    <property type="match status" value="1"/>
</dbReference>
<dbReference type="Gene3D" id="3.30.420.580">
    <property type="match status" value="1"/>
</dbReference>
<accession>A0A1D2VL73</accession>
<dbReference type="Gene3D" id="3.30.420.40">
    <property type="match status" value="1"/>
</dbReference>
<feature type="region of interest" description="Disordered" evidence="2">
    <location>
        <begin position="80"/>
        <end position="104"/>
    </location>
</feature>
<feature type="compositionally biased region" description="Acidic residues" evidence="2">
    <location>
        <begin position="84"/>
        <end position="97"/>
    </location>
</feature>
<dbReference type="Proteomes" id="UP000095038">
    <property type="component" value="Unassembled WGS sequence"/>
</dbReference>
<dbReference type="GO" id="GO:0006312">
    <property type="term" value="P:mitotic recombination"/>
    <property type="evidence" value="ECO:0007669"/>
    <property type="project" value="EnsemblFungi"/>
</dbReference>
<dbReference type="GO" id="GO:0003729">
    <property type="term" value="F:mRNA binding"/>
    <property type="evidence" value="ECO:0007669"/>
    <property type="project" value="EnsemblFungi"/>
</dbReference>